<dbReference type="Gene3D" id="3.30.300.30">
    <property type="match status" value="1"/>
</dbReference>
<evidence type="ECO:0000313" key="6">
    <source>
        <dbReference type="Proteomes" id="UP000231990"/>
    </source>
</evidence>
<dbReference type="CDD" id="cd04433">
    <property type="entry name" value="AFD_class_I"/>
    <property type="match status" value="1"/>
</dbReference>
<dbReference type="Proteomes" id="UP000231990">
    <property type="component" value="Unassembled WGS sequence"/>
</dbReference>
<dbReference type="PROSITE" id="PS00455">
    <property type="entry name" value="AMP_BINDING"/>
    <property type="match status" value="1"/>
</dbReference>
<evidence type="ECO:0000313" key="4">
    <source>
        <dbReference type="EMBL" id="PJZ74317.1"/>
    </source>
</evidence>
<feature type="domain" description="AMP-dependent synthetase/ligase" evidence="1">
    <location>
        <begin position="9"/>
        <end position="357"/>
    </location>
</feature>
<proteinExistence type="predicted"/>
<dbReference type="PANTHER" id="PTHR43201">
    <property type="entry name" value="ACYL-COA SYNTHETASE"/>
    <property type="match status" value="1"/>
</dbReference>
<dbReference type="Gene3D" id="3.40.50.12780">
    <property type="entry name" value="N-terminal domain of ligase-like"/>
    <property type="match status" value="1"/>
</dbReference>
<feature type="domain" description="AMP-binding enzyme C-terminal" evidence="2">
    <location>
        <begin position="413"/>
        <end position="489"/>
    </location>
</feature>
<dbReference type="InterPro" id="IPR025110">
    <property type="entry name" value="AMP-bd_C"/>
</dbReference>
<comment type="caution">
    <text evidence="4">The sequence shown here is derived from an EMBL/GenBank/DDBJ whole genome shotgun (WGS) entry which is preliminary data.</text>
</comment>
<dbReference type="OrthoDB" id="9787658at2"/>
<evidence type="ECO:0000313" key="3">
    <source>
        <dbReference type="EMBL" id="PJZ70481.1"/>
    </source>
</evidence>
<evidence type="ECO:0000313" key="5">
    <source>
        <dbReference type="Proteomes" id="UP000231962"/>
    </source>
</evidence>
<dbReference type="RefSeq" id="WP_100713050.1">
    <property type="nucleotide sequence ID" value="NZ_NPDY01000003.1"/>
</dbReference>
<dbReference type="Proteomes" id="UP000231962">
    <property type="component" value="Unassembled WGS sequence"/>
</dbReference>
<evidence type="ECO:0000259" key="2">
    <source>
        <dbReference type="Pfam" id="PF13193"/>
    </source>
</evidence>
<gene>
    <name evidence="3" type="ORF">CH360_05675</name>
    <name evidence="4" type="ORF">CH373_05255</name>
</gene>
<name>A0A2M9ZQF3_9LEPT</name>
<dbReference type="GO" id="GO:0006631">
    <property type="term" value="P:fatty acid metabolic process"/>
    <property type="evidence" value="ECO:0007669"/>
    <property type="project" value="TreeGrafter"/>
</dbReference>
<dbReference type="InterPro" id="IPR020845">
    <property type="entry name" value="AMP-binding_CS"/>
</dbReference>
<dbReference type="InterPro" id="IPR000873">
    <property type="entry name" value="AMP-dep_synth/lig_dom"/>
</dbReference>
<protein>
    <recommendedName>
        <fullName evidence="7">Long-chain fatty acid--CoA ligase</fullName>
    </recommendedName>
</protein>
<reference evidence="5 6" key="1">
    <citation type="submission" date="2017-07" db="EMBL/GenBank/DDBJ databases">
        <title>Leptospira spp. isolated from tropical soils.</title>
        <authorList>
            <person name="Thibeaux R."/>
            <person name="Iraola G."/>
            <person name="Ferres I."/>
            <person name="Bierque E."/>
            <person name="Girault D."/>
            <person name="Soupe-Gilbert M.-E."/>
            <person name="Picardeau M."/>
            <person name="Goarant C."/>
        </authorList>
    </citation>
    <scope>NUCLEOTIDE SEQUENCE [LARGE SCALE GENOMIC DNA]</scope>
    <source>
        <strain evidence="4 6">FH1-B-B1</strain>
        <strain evidence="3 5">FH1-B-C1</strain>
    </source>
</reference>
<dbReference type="Pfam" id="PF13193">
    <property type="entry name" value="AMP-binding_C"/>
    <property type="match status" value="1"/>
</dbReference>
<evidence type="ECO:0008006" key="7">
    <source>
        <dbReference type="Google" id="ProtNLM"/>
    </source>
</evidence>
<dbReference type="Pfam" id="PF00501">
    <property type="entry name" value="AMP-binding"/>
    <property type="match status" value="1"/>
</dbReference>
<accession>A0A2M9ZQF3</accession>
<dbReference type="InterPro" id="IPR042099">
    <property type="entry name" value="ANL_N_sf"/>
</dbReference>
<dbReference type="AlphaFoldDB" id="A0A2M9ZQF3"/>
<organism evidence="4 6">
    <name type="scientific">Leptospira perolatii</name>
    <dbReference type="NCBI Taxonomy" id="2023191"/>
    <lineage>
        <taxon>Bacteria</taxon>
        <taxon>Pseudomonadati</taxon>
        <taxon>Spirochaetota</taxon>
        <taxon>Spirochaetia</taxon>
        <taxon>Leptospirales</taxon>
        <taxon>Leptospiraceae</taxon>
        <taxon>Leptospira</taxon>
    </lineage>
</organism>
<dbReference type="SUPFAM" id="SSF56801">
    <property type="entry name" value="Acetyl-CoA synthetase-like"/>
    <property type="match status" value="1"/>
</dbReference>
<dbReference type="InterPro" id="IPR045851">
    <property type="entry name" value="AMP-bd_C_sf"/>
</dbReference>
<dbReference type="EMBL" id="NPDZ01000002">
    <property type="protein sequence ID" value="PJZ74317.1"/>
    <property type="molecule type" value="Genomic_DNA"/>
</dbReference>
<keyword evidence="5" id="KW-1185">Reference proteome</keyword>
<sequence>MWNSFCEVARLLGDTVAISNEAQVLSFSGLQKEAEKISEFFRDLEQPVVWIALPGGPDFTAVQLAIWSLPDGVAIPIPEKSSEREALAYLEVLRPDFVVVRSLLDQQAIVNTLPESVCILSLEKKSGITSDRRIYYIEDKPANRVSRKGSGDLPKETRMIQFTSGSTGKPKGILLSNENLISNLENNSIHLSKFSGKHAFSSLPQFHAMGGAVVLEHLWSGSPIHVANRFLPGEHVSRMQKYSCKVILSSPNYLKLMLDLKAFNSSIQSLIESFTVGTAALSPDLVSALHSLFPESEIYSRYGLSESIGALTLCRITKGDHYDFGTVGKLIPNVEFHPEFSKSKDNPGEIVVKSSGVGIGQLSENGIYSRLVDTDGFLHTGDIGFLDASGCLYLSGRKNNFIKSNGYRISAMEIELMLKSISEVQEAVVFGVQNSSSGEKIVACLEPMPGKKLPPAAELDRHCRSELSAYKVPQKFIVFEQLPRTQSGKPDLSKIRLEVQL</sequence>
<dbReference type="PANTHER" id="PTHR43201:SF32">
    <property type="entry name" value="2-SUCCINYLBENZOATE--COA LIGASE, CHLOROPLASTIC_PEROXISOMAL"/>
    <property type="match status" value="1"/>
</dbReference>
<evidence type="ECO:0000259" key="1">
    <source>
        <dbReference type="Pfam" id="PF00501"/>
    </source>
</evidence>
<dbReference type="EMBL" id="NPDY01000003">
    <property type="protein sequence ID" value="PJZ70481.1"/>
    <property type="molecule type" value="Genomic_DNA"/>
</dbReference>
<dbReference type="GO" id="GO:0031956">
    <property type="term" value="F:medium-chain fatty acid-CoA ligase activity"/>
    <property type="evidence" value="ECO:0007669"/>
    <property type="project" value="TreeGrafter"/>
</dbReference>